<evidence type="ECO:0000313" key="8">
    <source>
        <dbReference type="Proteomes" id="UP000518887"/>
    </source>
</evidence>
<protein>
    <recommendedName>
        <fullName evidence="6">NlpC/P60 domain-containing protein</fullName>
    </recommendedName>
</protein>
<keyword evidence="8" id="KW-1185">Reference proteome</keyword>
<proteinExistence type="inferred from homology"/>
<dbReference type="PANTHER" id="PTHR47053">
    <property type="entry name" value="MUREIN DD-ENDOPEPTIDASE MEPH-RELATED"/>
    <property type="match status" value="1"/>
</dbReference>
<feature type="region of interest" description="Disordered" evidence="5">
    <location>
        <begin position="179"/>
        <end position="199"/>
    </location>
</feature>
<keyword evidence="3" id="KW-0378">Hydrolase</keyword>
<dbReference type="Gene3D" id="3.90.1720.10">
    <property type="entry name" value="endopeptidase domain like (from Nostoc punctiforme)"/>
    <property type="match status" value="1"/>
</dbReference>
<name>A0A7W8LNG4_9SPIR</name>
<dbReference type="GO" id="GO:0006508">
    <property type="term" value="P:proteolysis"/>
    <property type="evidence" value="ECO:0007669"/>
    <property type="project" value="UniProtKB-KW"/>
</dbReference>
<dbReference type="SUPFAM" id="SSF54001">
    <property type="entry name" value="Cysteine proteinases"/>
    <property type="match status" value="1"/>
</dbReference>
<sequence>MSTRKAVFYTFAFFLFVLIVPQLCAQNEIKMSPGEAAITRQKLVDYSKQFIGKPYASGGIGPNSFDCSGLIFTVSRESIGVQLPRTTKAIYNFCSEVSASEREAGDLVFFKTTASGQISHVGLYIGSSQFIHAASDGPNTGVIISSLKEAYWKSHYFCTRRYLPASNSELLVDSRKSSSSAENSGAASSSSASSSPSKSRTVSYSNQVAGSSNSFLQSLILDASLSLDWSMVTPDYFRLNCRGFDTMIHARYAGKTLQPGLGAYIRYDAGTDNVQIPLVFSLTMNEFVRVFAGPVIQAGKPHLPGNSDYEIKNSFFPGIIGAAFSTPSFQVGKTFVSFVQDIHYTVFNDTDGAAMSFSKSLTTGLVLASGIRVTLPLNSVL</sequence>
<evidence type="ECO:0000256" key="1">
    <source>
        <dbReference type="ARBA" id="ARBA00007074"/>
    </source>
</evidence>
<comment type="similarity">
    <text evidence="1">Belongs to the peptidase C40 family.</text>
</comment>
<dbReference type="EMBL" id="JACHFQ010000010">
    <property type="protein sequence ID" value="MBB5227373.1"/>
    <property type="molecule type" value="Genomic_DNA"/>
</dbReference>
<dbReference type="Pfam" id="PF00877">
    <property type="entry name" value="NLPC_P60"/>
    <property type="match status" value="1"/>
</dbReference>
<evidence type="ECO:0000256" key="2">
    <source>
        <dbReference type="ARBA" id="ARBA00022670"/>
    </source>
</evidence>
<evidence type="ECO:0000256" key="3">
    <source>
        <dbReference type="ARBA" id="ARBA00022801"/>
    </source>
</evidence>
<dbReference type="InterPro" id="IPR038765">
    <property type="entry name" value="Papain-like_cys_pep_sf"/>
</dbReference>
<accession>A0A7W8LNG4</accession>
<dbReference type="InterPro" id="IPR051202">
    <property type="entry name" value="Peptidase_C40"/>
</dbReference>
<dbReference type="PANTHER" id="PTHR47053:SF1">
    <property type="entry name" value="MUREIN DD-ENDOPEPTIDASE MEPH-RELATED"/>
    <property type="match status" value="1"/>
</dbReference>
<evidence type="ECO:0000256" key="4">
    <source>
        <dbReference type="ARBA" id="ARBA00022807"/>
    </source>
</evidence>
<feature type="domain" description="NlpC/P60" evidence="6">
    <location>
        <begin position="37"/>
        <end position="163"/>
    </location>
</feature>
<reference evidence="7 8" key="1">
    <citation type="submission" date="2020-08" db="EMBL/GenBank/DDBJ databases">
        <title>Genomic Encyclopedia of Type Strains, Phase IV (KMG-IV): sequencing the most valuable type-strain genomes for metagenomic binning, comparative biology and taxonomic classification.</title>
        <authorList>
            <person name="Goeker M."/>
        </authorList>
    </citation>
    <scope>NUCLEOTIDE SEQUENCE [LARGE SCALE GENOMIC DNA]</scope>
    <source>
        <strain evidence="7 8">DSM 103462</strain>
    </source>
</reference>
<dbReference type="Proteomes" id="UP000518887">
    <property type="component" value="Unassembled WGS sequence"/>
</dbReference>
<keyword evidence="4" id="KW-0788">Thiol protease</keyword>
<dbReference type="PROSITE" id="PS51935">
    <property type="entry name" value="NLPC_P60"/>
    <property type="match status" value="1"/>
</dbReference>
<dbReference type="InterPro" id="IPR000064">
    <property type="entry name" value="NLP_P60_dom"/>
</dbReference>
<evidence type="ECO:0000256" key="5">
    <source>
        <dbReference type="SAM" id="MobiDB-lite"/>
    </source>
</evidence>
<gene>
    <name evidence="7" type="ORF">HNP76_002772</name>
</gene>
<keyword evidence="2" id="KW-0645">Protease</keyword>
<organism evidence="7 8">
    <name type="scientific">Treponema ruminis</name>
    <dbReference type="NCBI Taxonomy" id="744515"/>
    <lineage>
        <taxon>Bacteria</taxon>
        <taxon>Pseudomonadati</taxon>
        <taxon>Spirochaetota</taxon>
        <taxon>Spirochaetia</taxon>
        <taxon>Spirochaetales</taxon>
        <taxon>Treponemataceae</taxon>
        <taxon>Treponema</taxon>
    </lineage>
</organism>
<evidence type="ECO:0000313" key="7">
    <source>
        <dbReference type="EMBL" id="MBB5227373.1"/>
    </source>
</evidence>
<dbReference type="RefSeq" id="WP_184661548.1">
    <property type="nucleotide sequence ID" value="NZ_CP031518.1"/>
</dbReference>
<dbReference type="GO" id="GO:0008234">
    <property type="term" value="F:cysteine-type peptidase activity"/>
    <property type="evidence" value="ECO:0007669"/>
    <property type="project" value="UniProtKB-KW"/>
</dbReference>
<evidence type="ECO:0000259" key="6">
    <source>
        <dbReference type="PROSITE" id="PS51935"/>
    </source>
</evidence>
<dbReference type="AlphaFoldDB" id="A0A7W8LNG4"/>
<comment type="caution">
    <text evidence="7">The sequence shown here is derived from an EMBL/GenBank/DDBJ whole genome shotgun (WGS) entry which is preliminary data.</text>
</comment>